<dbReference type="SMART" id="SM00382">
    <property type="entry name" value="AAA"/>
    <property type="match status" value="1"/>
</dbReference>
<evidence type="ECO:0000256" key="3">
    <source>
        <dbReference type="ARBA" id="ARBA00022741"/>
    </source>
</evidence>
<reference evidence="6 7" key="1">
    <citation type="journal article" date="2021" name="Genome Biol. Evol.">
        <title>Complete Genome Sequencing of a Novel Gloeobacter Species from a Waterfall Cave in Mexico.</title>
        <authorList>
            <person name="Saw J.H."/>
            <person name="Cardona T."/>
            <person name="Montejano G."/>
        </authorList>
    </citation>
    <scope>NUCLEOTIDE SEQUENCE [LARGE SCALE GENOMIC DNA]</scope>
    <source>
        <strain evidence="6">MG652769</strain>
    </source>
</reference>
<feature type="domain" description="ABC transporter" evidence="5">
    <location>
        <begin position="2"/>
        <end position="235"/>
    </location>
</feature>
<dbReference type="SUPFAM" id="SSF52540">
    <property type="entry name" value="P-loop containing nucleoside triphosphate hydrolases"/>
    <property type="match status" value="1"/>
</dbReference>
<name>A0ABY3PSL1_9CYAN</name>
<evidence type="ECO:0000256" key="4">
    <source>
        <dbReference type="ARBA" id="ARBA00022840"/>
    </source>
</evidence>
<evidence type="ECO:0000259" key="5">
    <source>
        <dbReference type="PROSITE" id="PS50893"/>
    </source>
</evidence>
<dbReference type="InterPro" id="IPR003593">
    <property type="entry name" value="AAA+_ATPase"/>
</dbReference>
<dbReference type="RefSeq" id="WP_230844060.1">
    <property type="nucleotide sequence ID" value="NZ_CP063845.1"/>
</dbReference>
<sequence length="245" mass="26104">MISLQAVSKRYGTAIALAPTSIACEAGSTTALIGPSGCGKSTLLRIIAGLVVPDSGTVTLAGETLTARNSEKLRRRLGYVIQDGGLFPHLNCRDNVTLLARYLKQAPAAINQRVAELAALVQIPAAALARFPRELSGGQRQRIGLMRALMNDPPIVLLDEPLGALDPITRSELQTQLKTIFAGLGRTVILVTHDMGEAAYLASSIALMRDGRIVQRGSLQTLLEAPAEAYVSEFIRAQRSPLPSL</sequence>
<dbReference type="EMBL" id="CP063845">
    <property type="protein sequence ID" value="UFP96725.1"/>
    <property type="molecule type" value="Genomic_DNA"/>
</dbReference>
<dbReference type="Gene3D" id="3.40.50.300">
    <property type="entry name" value="P-loop containing nucleotide triphosphate hydrolases"/>
    <property type="match status" value="1"/>
</dbReference>
<evidence type="ECO:0000256" key="2">
    <source>
        <dbReference type="ARBA" id="ARBA00022448"/>
    </source>
</evidence>
<proteinExistence type="inferred from homology"/>
<comment type="similarity">
    <text evidence="1">Belongs to the ABC transporter superfamily.</text>
</comment>
<evidence type="ECO:0000256" key="1">
    <source>
        <dbReference type="ARBA" id="ARBA00005417"/>
    </source>
</evidence>
<organism evidence="6 7">
    <name type="scientific">Gloeobacter morelensis MG652769</name>
    <dbReference type="NCBI Taxonomy" id="2781736"/>
    <lineage>
        <taxon>Bacteria</taxon>
        <taxon>Bacillati</taxon>
        <taxon>Cyanobacteriota</taxon>
        <taxon>Cyanophyceae</taxon>
        <taxon>Gloeobacterales</taxon>
        <taxon>Gloeobacteraceae</taxon>
        <taxon>Gloeobacter</taxon>
        <taxon>Gloeobacter morelensis</taxon>
    </lineage>
</organism>
<dbReference type="PANTHER" id="PTHR43117:SF4">
    <property type="entry name" value="OSMOPROTECTANT IMPORT ATP-BINDING PROTEIN OSMV"/>
    <property type="match status" value="1"/>
</dbReference>
<dbReference type="PANTHER" id="PTHR43117">
    <property type="entry name" value="OSMOPROTECTANT IMPORT ATP-BINDING PROTEIN OSMV"/>
    <property type="match status" value="1"/>
</dbReference>
<keyword evidence="4 6" id="KW-0067">ATP-binding</keyword>
<dbReference type="Pfam" id="PF00005">
    <property type="entry name" value="ABC_tran"/>
    <property type="match status" value="1"/>
</dbReference>
<accession>A0ABY3PSL1</accession>
<dbReference type="InterPro" id="IPR003439">
    <property type="entry name" value="ABC_transporter-like_ATP-bd"/>
</dbReference>
<dbReference type="InterPro" id="IPR027417">
    <property type="entry name" value="P-loop_NTPase"/>
</dbReference>
<dbReference type="Proteomes" id="UP001054846">
    <property type="component" value="Chromosome"/>
</dbReference>
<dbReference type="PROSITE" id="PS50893">
    <property type="entry name" value="ABC_TRANSPORTER_2"/>
    <property type="match status" value="1"/>
</dbReference>
<evidence type="ECO:0000313" key="7">
    <source>
        <dbReference type="Proteomes" id="UP001054846"/>
    </source>
</evidence>
<keyword evidence="7" id="KW-1185">Reference proteome</keyword>
<evidence type="ECO:0000313" key="6">
    <source>
        <dbReference type="EMBL" id="UFP96725.1"/>
    </source>
</evidence>
<gene>
    <name evidence="6" type="ORF">ISF26_11150</name>
</gene>
<protein>
    <submittedName>
        <fullName evidence="6">ATP-binding cassette domain-containing protein</fullName>
    </submittedName>
</protein>
<keyword evidence="2" id="KW-0813">Transport</keyword>
<keyword evidence="3" id="KW-0547">Nucleotide-binding</keyword>
<dbReference type="GO" id="GO:0005524">
    <property type="term" value="F:ATP binding"/>
    <property type="evidence" value="ECO:0007669"/>
    <property type="project" value="UniProtKB-KW"/>
</dbReference>